<evidence type="ECO:0000313" key="2">
    <source>
        <dbReference type="EMBL" id="CAG8762222.1"/>
    </source>
</evidence>
<sequence>METPVKVKSSSEWSKPDDKEPISKSRWDESPRAMDEGTSLETYHKGH</sequence>
<feature type="non-terminal residue" evidence="2">
    <location>
        <position position="47"/>
    </location>
</feature>
<keyword evidence="3" id="KW-1185">Reference proteome</keyword>
<evidence type="ECO:0000256" key="1">
    <source>
        <dbReference type="SAM" id="MobiDB-lite"/>
    </source>
</evidence>
<comment type="caution">
    <text evidence="2">The sequence shown here is derived from an EMBL/GenBank/DDBJ whole genome shotgun (WGS) entry which is preliminary data.</text>
</comment>
<dbReference type="OrthoDB" id="10507304at2759"/>
<dbReference type="AlphaFoldDB" id="A0A9N9NUS7"/>
<reference evidence="2" key="1">
    <citation type="submission" date="2021-06" db="EMBL/GenBank/DDBJ databases">
        <authorList>
            <person name="Kallberg Y."/>
            <person name="Tangrot J."/>
            <person name="Rosling A."/>
        </authorList>
    </citation>
    <scope>NUCLEOTIDE SEQUENCE</scope>
    <source>
        <strain evidence="2">IN212</strain>
    </source>
</reference>
<accession>A0A9N9NUS7</accession>
<dbReference type="EMBL" id="CAJVPZ010041682">
    <property type="protein sequence ID" value="CAG8762222.1"/>
    <property type="molecule type" value="Genomic_DNA"/>
</dbReference>
<feature type="region of interest" description="Disordered" evidence="1">
    <location>
        <begin position="1"/>
        <end position="47"/>
    </location>
</feature>
<gene>
    <name evidence="2" type="ORF">RFULGI_LOCUS14398</name>
</gene>
<dbReference type="Proteomes" id="UP000789396">
    <property type="component" value="Unassembled WGS sequence"/>
</dbReference>
<proteinExistence type="predicted"/>
<feature type="non-terminal residue" evidence="2">
    <location>
        <position position="1"/>
    </location>
</feature>
<name>A0A9N9NUS7_9GLOM</name>
<feature type="compositionally biased region" description="Basic and acidic residues" evidence="1">
    <location>
        <begin position="14"/>
        <end position="35"/>
    </location>
</feature>
<organism evidence="2 3">
    <name type="scientific">Racocetra fulgida</name>
    <dbReference type="NCBI Taxonomy" id="60492"/>
    <lineage>
        <taxon>Eukaryota</taxon>
        <taxon>Fungi</taxon>
        <taxon>Fungi incertae sedis</taxon>
        <taxon>Mucoromycota</taxon>
        <taxon>Glomeromycotina</taxon>
        <taxon>Glomeromycetes</taxon>
        <taxon>Diversisporales</taxon>
        <taxon>Gigasporaceae</taxon>
        <taxon>Racocetra</taxon>
    </lineage>
</organism>
<evidence type="ECO:0000313" key="3">
    <source>
        <dbReference type="Proteomes" id="UP000789396"/>
    </source>
</evidence>
<protein>
    <submittedName>
        <fullName evidence="2">8382_t:CDS:1</fullName>
    </submittedName>
</protein>